<keyword evidence="2" id="KW-0326">Glycosidase</keyword>
<proteinExistence type="predicted"/>
<accession>A0A645HDJ0</accession>
<dbReference type="InterPro" id="IPR012341">
    <property type="entry name" value="6hp_glycosidase-like_sf"/>
</dbReference>
<dbReference type="EMBL" id="VSSQ01090184">
    <property type="protein sequence ID" value="MPN36189.1"/>
    <property type="molecule type" value="Genomic_DNA"/>
</dbReference>
<dbReference type="InterPro" id="IPR052043">
    <property type="entry name" value="PolySaccharide_Degr_Enz"/>
</dbReference>
<dbReference type="Gene3D" id="1.50.10.10">
    <property type="match status" value="1"/>
</dbReference>
<dbReference type="SUPFAM" id="SSF48208">
    <property type="entry name" value="Six-hairpin glycosidases"/>
    <property type="match status" value="1"/>
</dbReference>
<keyword evidence="1 2" id="KW-0378">Hydrolase</keyword>
<sequence length="144" mass="16546">MAAGMTELLISLPEENKYRTPIMASYLRMMESLKKYQKPAGLWGQLIDDKEAWDETSGSAMFTYAMIVGVKRGWLDRKTYEPIVEKAWPALVKHINSEGDIDEVCEGTNRKNDRQYYLDRKRKVGDMHGQAPILWCSAALLEEL</sequence>
<dbReference type="GO" id="GO:0102211">
    <property type="term" value="F:unsaturated rhamnogalacturonyl hydrolase activity"/>
    <property type="evidence" value="ECO:0007669"/>
    <property type="project" value="UniProtKB-EC"/>
</dbReference>
<protein>
    <submittedName>
        <fullName evidence="2">Unsaturated rhamnogalacturonyl hydrolase YteR</fullName>
        <ecNumber evidence="2">3.2.1.172</ecNumber>
    </submittedName>
</protein>
<reference evidence="2" key="1">
    <citation type="submission" date="2019-08" db="EMBL/GenBank/DDBJ databases">
        <authorList>
            <person name="Kucharzyk K."/>
            <person name="Murdoch R.W."/>
            <person name="Higgins S."/>
            <person name="Loffler F."/>
        </authorList>
    </citation>
    <scope>NUCLEOTIDE SEQUENCE</scope>
</reference>
<dbReference type="PANTHER" id="PTHR33886:SF8">
    <property type="entry name" value="UNSATURATED RHAMNOGALACTURONAN HYDROLASE (EUROFUNG)"/>
    <property type="match status" value="1"/>
</dbReference>
<name>A0A645HDJ0_9ZZZZ</name>
<dbReference type="InterPro" id="IPR010905">
    <property type="entry name" value="Glyco_hydro_88"/>
</dbReference>
<organism evidence="2">
    <name type="scientific">bioreactor metagenome</name>
    <dbReference type="NCBI Taxonomy" id="1076179"/>
    <lineage>
        <taxon>unclassified sequences</taxon>
        <taxon>metagenomes</taxon>
        <taxon>ecological metagenomes</taxon>
    </lineage>
</organism>
<dbReference type="Pfam" id="PF07470">
    <property type="entry name" value="Glyco_hydro_88"/>
    <property type="match status" value="1"/>
</dbReference>
<dbReference type="InterPro" id="IPR008928">
    <property type="entry name" value="6-hairpin_glycosidase_sf"/>
</dbReference>
<gene>
    <name evidence="2" type="primary">yteR_6</name>
    <name evidence="2" type="ORF">SDC9_183697</name>
</gene>
<dbReference type="PANTHER" id="PTHR33886">
    <property type="entry name" value="UNSATURATED RHAMNOGALACTURONAN HYDROLASE (EUROFUNG)"/>
    <property type="match status" value="1"/>
</dbReference>
<dbReference type="GO" id="GO:0005975">
    <property type="term" value="P:carbohydrate metabolic process"/>
    <property type="evidence" value="ECO:0007669"/>
    <property type="project" value="InterPro"/>
</dbReference>
<evidence type="ECO:0000313" key="2">
    <source>
        <dbReference type="EMBL" id="MPN36189.1"/>
    </source>
</evidence>
<comment type="caution">
    <text evidence="2">The sequence shown here is derived from an EMBL/GenBank/DDBJ whole genome shotgun (WGS) entry which is preliminary data.</text>
</comment>
<evidence type="ECO:0000256" key="1">
    <source>
        <dbReference type="ARBA" id="ARBA00022801"/>
    </source>
</evidence>
<dbReference type="AlphaFoldDB" id="A0A645HDJ0"/>
<dbReference type="EC" id="3.2.1.172" evidence="2"/>